<organism evidence="3 4">
    <name type="scientific">Streptomyces osmaniensis</name>
    <dbReference type="NCBI Taxonomy" id="593134"/>
    <lineage>
        <taxon>Bacteria</taxon>
        <taxon>Bacillati</taxon>
        <taxon>Actinomycetota</taxon>
        <taxon>Actinomycetes</taxon>
        <taxon>Kitasatosporales</taxon>
        <taxon>Streptomycetaceae</taxon>
        <taxon>Streptomyces</taxon>
    </lineage>
</organism>
<dbReference type="EMBL" id="BAABCE010000004">
    <property type="protein sequence ID" value="GAA3540057.1"/>
    <property type="molecule type" value="Genomic_DNA"/>
</dbReference>
<evidence type="ECO:0000313" key="3">
    <source>
        <dbReference type="EMBL" id="GAA3540057.1"/>
    </source>
</evidence>
<reference evidence="4" key="1">
    <citation type="journal article" date="2019" name="Int. J. Syst. Evol. Microbiol.">
        <title>The Global Catalogue of Microorganisms (GCM) 10K type strain sequencing project: providing services to taxonomists for standard genome sequencing and annotation.</title>
        <authorList>
            <consortium name="The Broad Institute Genomics Platform"/>
            <consortium name="The Broad Institute Genome Sequencing Center for Infectious Disease"/>
            <person name="Wu L."/>
            <person name="Ma J."/>
        </authorList>
    </citation>
    <scope>NUCLEOTIDE SEQUENCE [LARGE SCALE GENOMIC DNA]</scope>
    <source>
        <strain evidence="4">JCM 17656</strain>
    </source>
</reference>
<evidence type="ECO:0000256" key="1">
    <source>
        <dbReference type="SAM" id="MobiDB-lite"/>
    </source>
</evidence>
<evidence type="ECO:0008006" key="5">
    <source>
        <dbReference type="Google" id="ProtNLM"/>
    </source>
</evidence>
<proteinExistence type="predicted"/>
<protein>
    <recommendedName>
        <fullName evidence="5">Lipoprotein</fullName>
    </recommendedName>
</protein>
<dbReference type="Proteomes" id="UP001500707">
    <property type="component" value="Unassembled WGS sequence"/>
</dbReference>
<feature type="signal peptide" evidence="2">
    <location>
        <begin position="1"/>
        <end position="22"/>
    </location>
</feature>
<feature type="compositionally biased region" description="Low complexity" evidence="1">
    <location>
        <begin position="32"/>
        <end position="44"/>
    </location>
</feature>
<evidence type="ECO:0000256" key="2">
    <source>
        <dbReference type="SAM" id="SignalP"/>
    </source>
</evidence>
<evidence type="ECO:0000313" key="4">
    <source>
        <dbReference type="Proteomes" id="UP001500707"/>
    </source>
</evidence>
<dbReference type="RefSeq" id="WP_346181473.1">
    <property type="nucleotide sequence ID" value="NZ_BAABCE010000004.1"/>
</dbReference>
<gene>
    <name evidence="3" type="ORF">GCM10022295_22710</name>
</gene>
<feature type="region of interest" description="Disordered" evidence="1">
    <location>
        <begin position="24"/>
        <end position="63"/>
    </location>
</feature>
<keyword evidence="4" id="KW-1185">Reference proteome</keyword>
<comment type="caution">
    <text evidence="3">The sequence shown here is derived from an EMBL/GenBank/DDBJ whole genome shotgun (WGS) entry which is preliminary data.</text>
</comment>
<sequence>MRRHVAAPVLLALLLSACSASKSDVGSQVPESSSPSATATNPSKAPRDPLALPEKPNFLLPVTTGTDSRTLPVFTPTEKVYTIHALCTGGGTMTIQYGPKDSDPSKITCDDPVTVGRVYTAPDEQKHLSVKVNGTDVHWSMAILSGTHTM</sequence>
<keyword evidence="2" id="KW-0732">Signal</keyword>
<feature type="chain" id="PRO_5046414487" description="Lipoprotein" evidence="2">
    <location>
        <begin position="23"/>
        <end position="150"/>
    </location>
</feature>
<accession>A0ABP6VUM5</accession>
<dbReference type="PROSITE" id="PS51257">
    <property type="entry name" value="PROKAR_LIPOPROTEIN"/>
    <property type="match status" value="1"/>
</dbReference>
<name>A0ABP6VUM5_9ACTN</name>